<accession>A0A382PR90</accession>
<dbReference type="EMBL" id="UINC01109198">
    <property type="protein sequence ID" value="SVC75854.1"/>
    <property type="molecule type" value="Genomic_DNA"/>
</dbReference>
<feature type="non-terminal residue" evidence="1">
    <location>
        <position position="1"/>
    </location>
</feature>
<dbReference type="AlphaFoldDB" id="A0A382PR90"/>
<proteinExistence type="predicted"/>
<reference evidence="1" key="1">
    <citation type="submission" date="2018-05" db="EMBL/GenBank/DDBJ databases">
        <authorList>
            <person name="Lanie J.A."/>
            <person name="Ng W.-L."/>
            <person name="Kazmierczak K.M."/>
            <person name="Andrzejewski T.M."/>
            <person name="Davidsen T.M."/>
            <person name="Wayne K.J."/>
            <person name="Tettelin H."/>
            <person name="Glass J.I."/>
            <person name="Rusch D."/>
            <person name="Podicherti R."/>
            <person name="Tsui H.-C.T."/>
            <person name="Winkler M.E."/>
        </authorList>
    </citation>
    <scope>NUCLEOTIDE SEQUENCE</scope>
</reference>
<organism evidence="1">
    <name type="scientific">marine metagenome</name>
    <dbReference type="NCBI Taxonomy" id="408172"/>
    <lineage>
        <taxon>unclassified sequences</taxon>
        <taxon>metagenomes</taxon>
        <taxon>ecological metagenomes</taxon>
    </lineage>
</organism>
<sequence>QTGYFRFCDPAKAFVKKLKDNPESTNFGVQIELYWLCAQLGLVAHEKDQTLPKAPPSGTEMTHVWAGETRQNQFLIRAFVMYRYLCDLGYDEVHSDSAEPIENAMDQFLQMTGTHLTIRGMKEMDRFAQKGWDLIHDGGRGISRSNSMSLFLCRYVELLQSHID</sequence>
<protein>
    <submittedName>
        <fullName evidence="1">Uncharacterized protein</fullName>
    </submittedName>
</protein>
<name>A0A382PR90_9ZZZZ</name>
<evidence type="ECO:0000313" key="1">
    <source>
        <dbReference type="EMBL" id="SVC75854.1"/>
    </source>
</evidence>
<gene>
    <name evidence="1" type="ORF">METZ01_LOCUS328708</name>
</gene>